<feature type="compositionally biased region" description="Polar residues" evidence="1">
    <location>
        <begin position="62"/>
        <end position="74"/>
    </location>
</feature>
<name>A0A0M9FZS2_LEPPY</name>
<dbReference type="PANTHER" id="PTHR19308">
    <property type="entry name" value="PHOSPHATIDYLCHOLINE TRANSFER PROTEIN"/>
    <property type="match status" value="1"/>
</dbReference>
<dbReference type="GeneID" id="26905999"/>
<protein>
    <recommendedName>
        <fullName evidence="4">START domain-containing protein</fullName>
    </recommendedName>
</protein>
<reference evidence="2 3" key="1">
    <citation type="submission" date="2015-07" db="EMBL/GenBank/DDBJ databases">
        <title>High-quality genome of monoxenous trypanosomatid Leptomonas pyrrhocoris.</title>
        <authorList>
            <person name="Flegontov P."/>
            <person name="Butenko A."/>
            <person name="Firsov S."/>
            <person name="Vlcek C."/>
            <person name="Logacheva M.D."/>
            <person name="Field M."/>
            <person name="Filatov D."/>
            <person name="Flegontova O."/>
            <person name="Gerasimov E."/>
            <person name="Jackson A.P."/>
            <person name="Kelly S."/>
            <person name="Opperdoes F."/>
            <person name="O'Reilly A."/>
            <person name="Votypka J."/>
            <person name="Yurchenko V."/>
            <person name="Lukes J."/>
        </authorList>
    </citation>
    <scope>NUCLEOTIDE SEQUENCE [LARGE SCALE GENOMIC DNA]</scope>
    <source>
        <strain evidence="2">H10</strain>
    </source>
</reference>
<feature type="compositionally biased region" description="Basic and acidic residues" evidence="1">
    <location>
        <begin position="641"/>
        <end position="653"/>
    </location>
</feature>
<dbReference type="OrthoDB" id="263228at2759"/>
<evidence type="ECO:0008006" key="4">
    <source>
        <dbReference type="Google" id="ProtNLM"/>
    </source>
</evidence>
<feature type="compositionally biased region" description="Polar residues" evidence="1">
    <location>
        <begin position="607"/>
        <end position="629"/>
    </location>
</feature>
<proteinExistence type="predicted"/>
<dbReference type="RefSeq" id="XP_015657666.1">
    <property type="nucleotide sequence ID" value="XM_015803841.1"/>
</dbReference>
<feature type="compositionally biased region" description="Low complexity" evidence="1">
    <location>
        <begin position="81"/>
        <end position="96"/>
    </location>
</feature>
<dbReference type="VEuPathDB" id="TriTrypDB:LpyrH10_11_1740"/>
<feature type="region of interest" description="Disordered" evidence="1">
    <location>
        <begin position="313"/>
        <end position="355"/>
    </location>
</feature>
<evidence type="ECO:0000256" key="1">
    <source>
        <dbReference type="SAM" id="MobiDB-lite"/>
    </source>
</evidence>
<dbReference type="PANTHER" id="PTHR19308:SF14">
    <property type="entry name" value="START DOMAIN-CONTAINING PROTEIN"/>
    <property type="match status" value="1"/>
</dbReference>
<feature type="compositionally biased region" description="Low complexity" evidence="1">
    <location>
        <begin position="578"/>
        <end position="591"/>
    </location>
</feature>
<feature type="region of interest" description="Disordered" evidence="1">
    <location>
        <begin position="126"/>
        <end position="156"/>
    </location>
</feature>
<keyword evidence="3" id="KW-1185">Reference proteome</keyword>
<accession>A0A0M9FZS2</accession>
<sequence length="672" mass="70899">MAYLLHPSSIVAPSVQDHVTGENASGAGLFGPVRSLLHCVHAALHGAASHGVGGDGNRAFRGSSSDVPQHSGARQRSPGDAASSPLPASGTSSSSSQEEKPNATYKAHAGNRCVPFAATRFARPSFTSRTPQPAAAAAAATAVPAHRRSSGAGNTAVTSAVTSDAELYRRAVDFADVAEVLRCPLPPVEGCPTLGAYGGNLVKGDVPTGEHSSAASPAGTPPPPPPLAFRCIGADPDTGITIYSTPVEDCPMHLMRAYAILPCAPRDVLQYMDNDVRPQWDTYIRRSALLRELPPPEVAAEAKRTYGLSSSIGTAEAGVGRRSPTSLSARAQPPPYPSDPHPSATAMTALPTHSHGFSYQPGQRRVAIHYLETRSPVPFVQDRDFELVVAEEVLPDGTAYSKALSTPFGYHMPLDPQQSRYVRGVVLLSGLVARPLDAAVVDQVLPPMLRRHRASFAQQTRITGRDSKAAQRKPLPAQRRPPAPSSPSQSPPPPSEYCVLEYVGLVHPMGMLPAVLVNVVISAQLNAMRKMQAFIARHPMSTLRPRGSAAAAAAASLRDRPALRATVPPLKELSAALRAAPSGAAASSRTAMSTEEKREGAADVAATSPTVGDGSVSTHADQTSKSTGCSEEGERQPGTSTEKEAGKTAERQKRQSARSWWRWRPGPFFSRL</sequence>
<evidence type="ECO:0000313" key="2">
    <source>
        <dbReference type="EMBL" id="KPA79226.1"/>
    </source>
</evidence>
<dbReference type="InterPro" id="IPR051213">
    <property type="entry name" value="START_lipid_transfer"/>
</dbReference>
<dbReference type="EMBL" id="LGTL01000011">
    <property type="protein sequence ID" value="KPA79226.1"/>
    <property type="molecule type" value="Genomic_DNA"/>
</dbReference>
<dbReference type="AlphaFoldDB" id="A0A0M9FZS2"/>
<dbReference type="EMBL" id="LGTL01000011">
    <property type="protein sequence ID" value="KPA79227.1"/>
    <property type="molecule type" value="Genomic_DNA"/>
</dbReference>
<evidence type="ECO:0000313" key="3">
    <source>
        <dbReference type="Proteomes" id="UP000037923"/>
    </source>
</evidence>
<feature type="compositionally biased region" description="Pro residues" evidence="1">
    <location>
        <begin position="479"/>
        <end position="494"/>
    </location>
</feature>
<dbReference type="InterPro" id="IPR023393">
    <property type="entry name" value="START-like_dom_sf"/>
</dbReference>
<feature type="compositionally biased region" description="Low complexity" evidence="1">
    <location>
        <begin position="131"/>
        <end position="144"/>
    </location>
</feature>
<feature type="region of interest" description="Disordered" evidence="1">
    <location>
        <begin position="205"/>
        <end position="225"/>
    </location>
</feature>
<feature type="region of interest" description="Disordered" evidence="1">
    <location>
        <begin position="578"/>
        <end position="672"/>
    </location>
</feature>
<dbReference type="Proteomes" id="UP000037923">
    <property type="component" value="Unassembled WGS sequence"/>
</dbReference>
<comment type="caution">
    <text evidence="2">The sequence shown here is derived from an EMBL/GenBank/DDBJ whole genome shotgun (WGS) entry which is preliminary data.</text>
</comment>
<dbReference type="Gene3D" id="3.30.530.20">
    <property type="match status" value="1"/>
</dbReference>
<dbReference type="RefSeq" id="XP_015657665.1">
    <property type="nucleotide sequence ID" value="XM_015803840.1"/>
</dbReference>
<gene>
    <name evidence="2" type="ORF">ABB37_05709</name>
</gene>
<feature type="region of interest" description="Disordered" evidence="1">
    <location>
        <begin position="455"/>
        <end position="494"/>
    </location>
</feature>
<dbReference type="SUPFAM" id="SSF55961">
    <property type="entry name" value="Bet v1-like"/>
    <property type="match status" value="1"/>
</dbReference>
<feature type="region of interest" description="Disordered" evidence="1">
    <location>
        <begin position="52"/>
        <end position="107"/>
    </location>
</feature>
<organism evidence="2 3">
    <name type="scientific">Leptomonas pyrrhocoris</name>
    <name type="common">Firebug parasite</name>
    <dbReference type="NCBI Taxonomy" id="157538"/>
    <lineage>
        <taxon>Eukaryota</taxon>
        <taxon>Discoba</taxon>
        <taxon>Euglenozoa</taxon>
        <taxon>Kinetoplastea</taxon>
        <taxon>Metakinetoplastina</taxon>
        <taxon>Trypanosomatida</taxon>
        <taxon>Trypanosomatidae</taxon>
        <taxon>Leishmaniinae</taxon>
        <taxon>Leptomonas</taxon>
    </lineage>
</organism>